<accession>A0ABZ2LVZ5</accession>
<keyword evidence="2" id="KW-0472">Membrane</keyword>
<feature type="transmembrane region" description="Helical" evidence="2">
    <location>
        <begin position="431"/>
        <end position="451"/>
    </location>
</feature>
<dbReference type="Gene3D" id="3.30.70.1440">
    <property type="entry name" value="Multidrug efflux transporter AcrB pore domain"/>
    <property type="match status" value="1"/>
</dbReference>
<dbReference type="RefSeq" id="WP_394824120.1">
    <property type="nucleotide sequence ID" value="NZ_CP089984.1"/>
</dbReference>
<dbReference type="Gene3D" id="3.30.2090.10">
    <property type="entry name" value="Multidrug efflux transporter AcrB TolC docking domain, DN and DC subdomains"/>
    <property type="match status" value="2"/>
</dbReference>
<dbReference type="SUPFAM" id="SSF82693">
    <property type="entry name" value="Multidrug efflux transporter AcrB pore domain, PN1, PN2, PC1 and PC2 subdomains"/>
    <property type="match status" value="3"/>
</dbReference>
<protein>
    <submittedName>
        <fullName evidence="3">Efflux RND transporter permease subunit</fullName>
    </submittedName>
</protein>
<reference evidence="3 4" key="1">
    <citation type="submission" date="2021-12" db="EMBL/GenBank/DDBJ databases">
        <title>Discovery of the Pendulisporaceae a myxobacterial family with distinct sporulation behavior and unique specialized metabolism.</title>
        <authorList>
            <person name="Garcia R."/>
            <person name="Popoff A."/>
            <person name="Bader C.D."/>
            <person name="Loehr J."/>
            <person name="Walesch S."/>
            <person name="Walt C."/>
            <person name="Boldt J."/>
            <person name="Bunk B."/>
            <person name="Haeckl F.J.F.P.J."/>
            <person name="Gunesch A.P."/>
            <person name="Birkelbach J."/>
            <person name="Nuebel U."/>
            <person name="Pietschmann T."/>
            <person name="Bach T."/>
            <person name="Mueller R."/>
        </authorList>
    </citation>
    <scope>NUCLEOTIDE SEQUENCE [LARGE SCALE GENOMIC DNA]</scope>
    <source>
        <strain evidence="3 4">MSr11954</strain>
    </source>
</reference>
<feature type="transmembrane region" description="Helical" evidence="2">
    <location>
        <begin position="905"/>
        <end position="927"/>
    </location>
</feature>
<keyword evidence="2" id="KW-1133">Transmembrane helix</keyword>
<sequence>MNLSAIAIKRPVFTVMVTFALMVFGLMGLSRLGTDLFPDVDFPVVSVNIAYPGASPTEVETLVTKQIEDAVVSLNGLDTVRSLSREGLSTTIVIFKLGTDLQEAATQVRERVAQTRFKLPDEVKEPAISRLDVGATPVLTYTLSGGGRSLPETGQLARDVIKPALEQVEGVAAVNVNGGAEREVHVDLNLAKIDALKLSPAAILAQLKAENITVPAGHFDEGPREVAVRTIGEFRNVDDIRHVIVANTPDGSGVRLSDIAEVEDGYKELKTRIRSNGVPAVSFEIVKQSGRNTVAVSDGIKAKLAKLQATLPAGVRANPIIDQSKFIRENADDVQMSIVFGGAMAILVILVFMLDLRSTLISALALPTSVVSTFFLMYLLGFTLNMMTLLGLSLAIGLLIDDAVVVRENITKHLERGADPKTAALEGTKEIALSVLATTMTVVAVFLPVAFMSGIVGQFFRQFGLTIVASVLVSLFVAFTLDPMLSSRFSKAHVPGARDRFAWIKAPIESVHQGTESVYRAVLGWSVTHRWTVLGLSFAAFVGMIFIAGLMGSDFVNAEDRGQFVTEVELPAGTSLDETARLSEALEKKVLEDPRFVTVFSTLGPNGESNKINWRIVTVPKHARDVGIQVLKERVRTIAYSIAPDVKVSVTDPAFVEGAGTQAPIMVLVRAPSYEELEPLARQFRAALKSIPGVQDPQMKYTPGRPELKVGIDRDKAARAQVPVSQLAATLRASIEGQEGSKLRQGKDEVPILVRLGENDRASVDDVMRMTVWSPKGPMALQDLATVERGEGPNVIERQDRERQIQIWASPLGRSLGEIVPEMKAAFGKIPMPPGASYRLDGQIKQMNESNSSMGLALLLAIVFIYIVLASQFESFIHPLTIMLTLPLAIIGAIVALFMSGNSVAMGSLIGIILLMGLVTKNAILLLDRAIVRVREHGETPLQAILEAGPERLRPILMTSAAMILGMLPTAISRGEGSEFRAPMGIAVIGGVVSSTLLSLVVVPAVYLLIEGLKARVARWFGGEARTAKSTPPSPERSAPHAVLDPGSATRM</sequence>
<organism evidence="3 4">
    <name type="scientific">Pendulispora albinea</name>
    <dbReference type="NCBI Taxonomy" id="2741071"/>
    <lineage>
        <taxon>Bacteria</taxon>
        <taxon>Pseudomonadati</taxon>
        <taxon>Myxococcota</taxon>
        <taxon>Myxococcia</taxon>
        <taxon>Myxococcales</taxon>
        <taxon>Sorangiineae</taxon>
        <taxon>Pendulisporaceae</taxon>
        <taxon>Pendulispora</taxon>
    </lineage>
</organism>
<feature type="transmembrane region" description="Helical" evidence="2">
    <location>
        <begin position="334"/>
        <end position="354"/>
    </location>
</feature>
<dbReference type="InterPro" id="IPR027463">
    <property type="entry name" value="AcrB_DN_DC_subdom"/>
</dbReference>
<keyword evidence="4" id="KW-1185">Reference proteome</keyword>
<dbReference type="PANTHER" id="PTHR32063">
    <property type="match status" value="1"/>
</dbReference>
<dbReference type="PANTHER" id="PTHR32063:SF0">
    <property type="entry name" value="SWARMING MOTILITY PROTEIN SWRC"/>
    <property type="match status" value="1"/>
</dbReference>
<evidence type="ECO:0000256" key="2">
    <source>
        <dbReference type="SAM" id="Phobius"/>
    </source>
</evidence>
<dbReference type="SUPFAM" id="SSF82866">
    <property type="entry name" value="Multidrug efflux transporter AcrB transmembrane domain"/>
    <property type="match status" value="2"/>
</dbReference>
<dbReference type="InterPro" id="IPR001036">
    <property type="entry name" value="Acrflvin-R"/>
</dbReference>
<name>A0ABZ2LVZ5_9BACT</name>
<dbReference type="EMBL" id="CP089984">
    <property type="protein sequence ID" value="WXB14500.1"/>
    <property type="molecule type" value="Genomic_DNA"/>
</dbReference>
<proteinExistence type="predicted"/>
<feature type="transmembrane region" description="Helical" evidence="2">
    <location>
        <begin position="854"/>
        <end position="873"/>
    </location>
</feature>
<evidence type="ECO:0000256" key="1">
    <source>
        <dbReference type="SAM" id="MobiDB-lite"/>
    </source>
</evidence>
<dbReference type="Proteomes" id="UP001370348">
    <property type="component" value="Chromosome"/>
</dbReference>
<evidence type="ECO:0000313" key="3">
    <source>
        <dbReference type="EMBL" id="WXB14500.1"/>
    </source>
</evidence>
<feature type="transmembrane region" description="Helical" evidence="2">
    <location>
        <begin position="984"/>
        <end position="1010"/>
    </location>
</feature>
<feature type="transmembrane region" description="Helical" evidence="2">
    <location>
        <begin position="361"/>
        <end position="380"/>
    </location>
</feature>
<dbReference type="Gene3D" id="3.30.70.1430">
    <property type="entry name" value="Multidrug efflux transporter AcrB pore domain"/>
    <property type="match status" value="2"/>
</dbReference>
<feature type="transmembrane region" description="Helical" evidence="2">
    <location>
        <begin position="386"/>
        <end position="406"/>
    </location>
</feature>
<feature type="transmembrane region" description="Helical" evidence="2">
    <location>
        <begin position="955"/>
        <end position="972"/>
    </location>
</feature>
<feature type="transmembrane region" description="Helical" evidence="2">
    <location>
        <begin position="12"/>
        <end position="29"/>
    </location>
</feature>
<dbReference type="PRINTS" id="PR00702">
    <property type="entry name" value="ACRIFLAVINRP"/>
</dbReference>
<feature type="region of interest" description="Disordered" evidence="1">
    <location>
        <begin position="1026"/>
        <end position="1052"/>
    </location>
</feature>
<keyword evidence="2" id="KW-0812">Transmembrane</keyword>
<dbReference type="Gene3D" id="3.30.70.1320">
    <property type="entry name" value="Multidrug efflux transporter AcrB pore domain like"/>
    <property type="match status" value="1"/>
</dbReference>
<dbReference type="SUPFAM" id="SSF82714">
    <property type="entry name" value="Multidrug efflux transporter AcrB TolC docking domain, DN and DC subdomains"/>
    <property type="match status" value="2"/>
</dbReference>
<dbReference type="Gene3D" id="1.20.1640.10">
    <property type="entry name" value="Multidrug efflux transporter AcrB transmembrane domain"/>
    <property type="match status" value="2"/>
</dbReference>
<evidence type="ECO:0000313" key="4">
    <source>
        <dbReference type="Proteomes" id="UP001370348"/>
    </source>
</evidence>
<feature type="transmembrane region" description="Helical" evidence="2">
    <location>
        <begin position="880"/>
        <end position="899"/>
    </location>
</feature>
<dbReference type="Pfam" id="PF00873">
    <property type="entry name" value="ACR_tran"/>
    <property type="match status" value="1"/>
</dbReference>
<feature type="transmembrane region" description="Helical" evidence="2">
    <location>
        <begin position="531"/>
        <end position="551"/>
    </location>
</feature>
<feature type="transmembrane region" description="Helical" evidence="2">
    <location>
        <begin position="463"/>
        <end position="481"/>
    </location>
</feature>
<gene>
    <name evidence="3" type="ORF">LZC94_42580</name>
</gene>